<name>A0ABP0HUC5_9DINO</name>
<sequence>RSAAEQVLRKKVWSVRKKWELLGSYSHEKTEEVLASFELPKPLAERCGLPFEGATWLDAVKALCSSPCGPVELWQRVEAHPIVEYVHVQCQNCGHQVPDTFPADEDPNLSEEEPTDSEKPLVRAGWFRGPKGPVVFVYRCPSCGCTSRWFRSVHPEITLNPRRWGRLCGEQEDLKAWLAKYLSIPLRVCVPLDWDHVWTEVFNGDRWVPLDQNCLHFARRLHEGIGAWTHVLAIGTPGSGDVLEATEEVTEAYLRHAEGSAEEVEAWRVQIMAARADATGQQTQSKTCDGHLLQLASLKDNDITLILRNIQLEFDQK</sequence>
<accession>A0ABP0HUC5</accession>
<organism evidence="1 2">
    <name type="scientific">Durusdinium trenchii</name>
    <dbReference type="NCBI Taxonomy" id="1381693"/>
    <lineage>
        <taxon>Eukaryota</taxon>
        <taxon>Sar</taxon>
        <taxon>Alveolata</taxon>
        <taxon>Dinophyceae</taxon>
        <taxon>Suessiales</taxon>
        <taxon>Symbiodiniaceae</taxon>
        <taxon>Durusdinium</taxon>
    </lineage>
</organism>
<dbReference type="Proteomes" id="UP001642464">
    <property type="component" value="Unassembled WGS sequence"/>
</dbReference>
<dbReference type="InterPro" id="IPR038765">
    <property type="entry name" value="Papain-like_cys_pep_sf"/>
</dbReference>
<evidence type="ECO:0000313" key="1">
    <source>
        <dbReference type="EMBL" id="CAK8992495.1"/>
    </source>
</evidence>
<dbReference type="SUPFAM" id="SSF54001">
    <property type="entry name" value="Cysteine proteinases"/>
    <property type="match status" value="1"/>
</dbReference>
<protein>
    <submittedName>
        <fullName evidence="1">Protein transport protein Sec61 subunit alpha</fullName>
    </submittedName>
</protein>
<feature type="non-terminal residue" evidence="1">
    <location>
        <position position="317"/>
    </location>
</feature>
<dbReference type="Gene3D" id="3.10.620.30">
    <property type="match status" value="1"/>
</dbReference>
<dbReference type="EMBL" id="CAXAMM010001560">
    <property type="protein sequence ID" value="CAK8992495.1"/>
    <property type="molecule type" value="Genomic_DNA"/>
</dbReference>
<reference evidence="1 2" key="1">
    <citation type="submission" date="2024-02" db="EMBL/GenBank/DDBJ databases">
        <authorList>
            <person name="Chen Y."/>
            <person name="Shah S."/>
            <person name="Dougan E. K."/>
            <person name="Thang M."/>
            <person name="Chan C."/>
        </authorList>
    </citation>
    <scope>NUCLEOTIDE SEQUENCE [LARGE SCALE GENOMIC DNA]</scope>
</reference>
<keyword evidence="2" id="KW-1185">Reference proteome</keyword>
<feature type="non-terminal residue" evidence="1">
    <location>
        <position position="1"/>
    </location>
</feature>
<proteinExistence type="predicted"/>
<evidence type="ECO:0000313" key="2">
    <source>
        <dbReference type="Proteomes" id="UP001642464"/>
    </source>
</evidence>
<gene>
    <name evidence="1" type="ORF">SCF082_LOCUS3129</name>
</gene>
<comment type="caution">
    <text evidence="1">The sequence shown here is derived from an EMBL/GenBank/DDBJ whole genome shotgun (WGS) entry which is preliminary data.</text>
</comment>